<protein>
    <submittedName>
        <fullName evidence="1">Uncharacterized protein</fullName>
    </submittedName>
</protein>
<dbReference type="Proteomes" id="UP001287356">
    <property type="component" value="Unassembled WGS sequence"/>
</dbReference>
<sequence>MDKHKSCCPFSPTVNCGFRNVDKCSTFVVKLAWSGHMPLTMGRDGYFEAQHLENGLRKLYQEQGHFVCPQIRPGPVAGATLCDPTRCDCVNYAGRTETGWPRPPAEWKERATCRVNREHGLGRGSVVKHLRKKGLGCQRINGQCYHEFSQGRPFQGCYDLQSADIIGCEKDNDCIVVSYHSCVAVALDESNQHLRDMNANWYHALDPDSYSLTKDIEGFGVYWCKGQGCRNYYRFTRSRLRGVLKPSEYVRT</sequence>
<gene>
    <name evidence="1" type="ORF">B0T24DRAFT_625958</name>
</gene>
<evidence type="ECO:0000313" key="1">
    <source>
        <dbReference type="EMBL" id="KAK3374222.1"/>
    </source>
</evidence>
<dbReference type="EMBL" id="JAULSN010000004">
    <property type="protein sequence ID" value="KAK3374222.1"/>
    <property type="molecule type" value="Genomic_DNA"/>
</dbReference>
<accession>A0AAE0KDM2</accession>
<evidence type="ECO:0000313" key="2">
    <source>
        <dbReference type="Proteomes" id="UP001287356"/>
    </source>
</evidence>
<organism evidence="1 2">
    <name type="scientific">Lasiosphaeria ovina</name>
    <dbReference type="NCBI Taxonomy" id="92902"/>
    <lineage>
        <taxon>Eukaryota</taxon>
        <taxon>Fungi</taxon>
        <taxon>Dikarya</taxon>
        <taxon>Ascomycota</taxon>
        <taxon>Pezizomycotina</taxon>
        <taxon>Sordariomycetes</taxon>
        <taxon>Sordariomycetidae</taxon>
        <taxon>Sordariales</taxon>
        <taxon>Lasiosphaeriaceae</taxon>
        <taxon>Lasiosphaeria</taxon>
    </lineage>
</organism>
<reference evidence="1" key="2">
    <citation type="submission" date="2023-06" db="EMBL/GenBank/DDBJ databases">
        <authorList>
            <consortium name="Lawrence Berkeley National Laboratory"/>
            <person name="Haridas S."/>
            <person name="Hensen N."/>
            <person name="Bonometti L."/>
            <person name="Westerberg I."/>
            <person name="Brannstrom I.O."/>
            <person name="Guillou S."/>
            <person name="Cros-Aarteil S."/>
            <person name="Calhoun S."/>
            <person name="Kuo A."/>
            <person name="Mondo S."/>
            <person name="Pangilinan J."/>
            <person name="Riley R."/>
            <person name="Labutti K."/>
            <person name="Andreopoulos B."/>
            <person name="Lipzen A."/>
            <person name="Chen C."/>
            <person name="Yanf M."/>
            <person name="Daum C."/>
            <person name="Ng V."/>
            <person name="Clum A."/>
            <person name="Steindorff A."/>
            <person name="Ohm R."/>
            <person name="Martin F."/>
            <person name="Silar P."/>
            <person name="Natvig D."/>
            <person name="Lalanne C."/>
            <person name="Gautier V."/>
            <person name="Ament-Velasquez S.L."/>
            <person name="Kruys A."/>
            <person name="Hutchinson M.I."/>
            <person name="Powell A.J."/>
            <person name="Barry K."/>
            <person name="Miller A.N."/>
            <person name="Grigoriev I.V."/>
            <person name="Debuchy R."/>
            <person name="Gladieux P."/>
            <person name="Thoren M.H."/>
            <person name="Johannesson H."/>
        </authorList>
    </citation>
    <scope>NUCLEOTIDE SEQUENCE</scope>
    <source>
        <strain evidence="1">CBS 958.72</strain>
    </source>
</reference>
<name>A0AAE0KDM2_9PEZI</name>
<keyword evidence="2" id="KW-1185">Reference proteome</keyword>
<proteinExistence type="predicted"/>
<dbReference type="AlphaFoldDB" id="A0AAE0KDM2"/>
<reference evidence="1" key="1">
    <citation type="journal article" date="2023" name="Mol. Phylogenet. Evol.">
        <title>Genome-scale phylogeny and comparative genomics of the fungal order Sordariales.</title>
        <authorList>
            <person name="Hensen N."/>
            <person name="Bonometti L."/>
            <person name="Westerberg I."/>
            <person name="Brannstrom I.O."/>
            <person name="Guillou S."/>
            <person name="Cros-Aarteil S."/>
            <person name="Calhoun S."/>
            <person name="Haridas S."/>
            <person name="Kuo A."/>
            <person name="Mondo S."/>
            <person name="Pangilinan J."/>
            <person name="Riley R."/>
            <person name="LaButti K."/>
            <person name="Andreopoulos B."/>
            <person name="Lipzen A."/>
            <person name="Chen C."/>
            <person name="Yan M."/>
            <person name="Daum C."/>
            <person name="Ng V."/>
            <person name="Clum A."/>
            <person name="Steindorff A."/>
            <person name="Ohm R.A."/>
            <person name="Martin F."/>
            <person name="Silar P."/>
            <person name="Natvig D.O."/>
            <person name="Lalanne C."/>
            <person name="Gautier V."/>
            <person name="Ament-Velasquez S.L."/>
            <person name="Kruys A."/>
            <person name="Hutchinson M.I."/>
            <person name="Powell A.J."/>
            <person name="Barry K."/>
            <person name="Miller A.N."/>
            <person name="Grigoriev I.V."/>
            <person name="Debuchy R."/>
            <person name="Gladieux P."/>
            <person name="Hiltunen Thoren M."/>
            <person name="Johannesson H."/>
        </authorList>
    </citation>
    <scope>NUCLEOTIDE SEQUENCE</scope>
    <source>
        <strain evidence="1">CBS 958.72</strain>
    </source>
</reference>
<comment type="caution">
    <text evidence="1">The sequence shown here is derived from an EMBL/GenBank/DDBJ whole genome shotgun (WGS) entry which is preliminary data.</text>
</comment>
<feature type="non-terminal residue" evidence="1">
    <location>
        <position position="1"/>
    </location>
</feature>